<keyword evidence="3" id="KW-1185">Reference proteome</keyword>
<dbReference type="InterPro" id="IPR011453">
    <property type="entry name" value="DUF1559"/>
</dbReference>
<gene>
    <name evidence="2" type="ORF">Q31b_45940</name>
</gene>
<dbReference type="AlphaFoldDB" id="A0A5C6DNN6"/>
<evidence type="ECO:0000259" key="1">
    <source>
        <dbReference type="Pfam" id="PF07596"/>
    </source>
</evidence>
<protein>
    <recommendedName>
        <fullName evidence="1">DUF1559 domain-containing protein</fullName>
    </recommendedName>
</protein>
<comment type="caution">
    <text evidence="2">The sequence shown here is derived from an EMBL/GenBank/DDBJ whole genome shotgun (WGS) entry which is preliminary data.</text>
</comment>
<proteinExistence type="predicted"/>
<dbReference type="Pfam" id="PF07596">
    <property type="entry name" value="SBP_bac_10"/>
    <property type="match status" value="1"/>
</dbReference>
<name>A0A5C6DNN6_9BACT</name>
<organism evidence="2 3">
    <name type="scientific">Novipirellula aureliae</name>
    <dbReference type="NCBI Taxonomy" id="2527966"/>
    <lineage>
        <taxon>Bacteria</taxon>
        <taxon>Pseudomonadati</taxon>
        <taxon>Planctomycetota</taxon>
        <taxon>Planctomycetia</taxon>
        <taxon>Pirellulales</taxon>
        <taxon>Pirellulaceae</taxon>
        <taxon>Novipirellula</taxon>
    </lineage>
</organism>
<feature type="domain" description="DUF1559" evidence="1">
    <location>
        <begin position="62"/>
        <end position="130"/>
    </location>
</feature>
<dbReference type="EMBL" id="SJPY01000007">
    <property type="protein sequence ID" value="TWU37805.1"/>
    <property type="molecule type" value="Genomic_DNA"/>
</dbReference>
<evidence type="ECO:0000313" key="2">
    <source>
        <dbReference type="EMBL" id="TWU37805.1"/>
    </source>
</evidence>
<accession>A0A5C6DNN6</accession>
<dbReference type="RefSeq" id="WP_146601745.1">
    <property type="nucleotide sequence ID" value="NZ_SJPY01000007.1"/>
</dbReference>
<reference evidence="2 3" key="1">
    <citation type="submission" date="2019-02" db="EMBL/GenBank/DDBJ databases">
        <title>Deep-cultivation of Planctomycetes and their phenomic and genomic characterization uncovers novel biology.</title>
        <authorList>
            <person name="Wiegand S."/>
            <person name="Jogler M."/>
            <person name="Boedeker C."/>
            <person name="Pinto D."/>
            <person name="Vollmers J."/>
            <person name="Rivas-Marin E."/>
            <person name="Kohn T."/>
            <person name="Peeters S.H."/>
            <person name="Heuer A."/>
            <person name="Rast P."/>
            <person name="Oberbeckmann S."/>
            <person name="Bunk B."/>
            <person name="Jeske O."/>
            <person name="Meyerdierks A."/>
            <person name="Storesund J.E."/>
            <person name="Kallscheuer N."/>
            <person name="Luecker S."/>
            <person name="Lage O.M."/>
            <person name="Pohl T."/>
            <person name="Merkel B.J."/>
            <person name="Hornburger P."/>
            <person name="Mueller R.-W."/>
            <person name="Bruemmer F."/>
            <person name="Labrenz M."/>
            <person name="Spormann A.M."/>
            <person name="Op Den Camp H."/>
            <person name="Overmann J."/>
            <person name="Amann R."/>
            <person name="Jetten M.S.M."/>
            <person name="Mascher T."/>
            <person name="Medema M.H."/>
            <person name="Devos D.P."/>
            <person name="Kaster A.-K."/>
            <person name="Ovreas L."/>
            <person name="Rohde M."/>
            <person name="Galperin M.Y."/>
            <person name="Jogler C."/>
        </authorList>
    </citation>
    <scope>NUCLEOTIDE SEQUENCE [LARGE SCALE GENOMIC DNA]</scope>
    <source>
        <strain evidence="2 3">Q31b</strain>
    </source>
</reference>
<dbReference type="OrthoDB" id="241541at2"/>
<evidence type="ECO:0000313" key="3">
    <source>
        <dbReference type="Proteomes" id="UP000315471"/>
    </source>
</evidence>
<sequence>MKLSYSSLFADAYVRARRVDAVDGNLLTDAGVAGDCDRFRDTQRPQFWDSTSAAYGTITSSEERRGFRRVYGRALFTGMTTINPPNSTLCMNGDNANTDGILPPRSNQQSGYHVLMGDGAVKFITDSMEAGDQTGGQMIIFKNNPGDKSPFGLGGALGTMAAKEVIETEF</sequence>
<dbReference type="Proteomes" id="UP000315471">
    <property type="component" value="Unassembled WGS sequence"/>
</dbReference>